<feature type="chain" id="PRO_5044193594" description="Polycystic kidney disease 1 like 2a" evidence="14">
    <location>
        <begin position="21"/>
        <end position="1517"/>
    </location>
</feature>
<keyword evidence="3 13" id="KW-0812">Transmembrane</keyword>
<protein>
    <recommendedName>
        <fullName evidence="21">Polycystic kidney disease 1 like 2a</fullName>
    </recommendedName>
</protein>
<dbReference type="InterPro" id="IPR016187">
    <property type="entry name" value="CTDL_fold"/>
</dbReference>
<comment type="similarity">
    <text evidence="2">Belongs to the polycystin family.</text>
</comment>
<sequence>MCQAILHLLILMTLSCHSLAENETNVTCPEHQRAFGGSCFEFVGIRHSFFSAQAWCEGNGGHLAFIPDEDTQYFLERHMDTKEDFWFGVAPSAEGHLSWLDGSPVTYSKWVSSPEPGAACGYVLRNSGFHWEARNNCSKNRSFICQFGKYSDEDSGRNTTLQCGSGQVLMIDGGFYGRKSIHYCRSKFPPPASPQHECGWADAVESITARCHGRQVCQIAEVANSFADPCPQLKSYLSVDYHCKDGRSRFCAQVNFIFFPSKIMFPRFAGEQVNTTILDLGNFSTTVIDIPSANSTLVLKMMPSKVPLPFKVLLGYNDYPTETNYVAATEMPQQGATQEEKYTWLLHPEDLKGNTGVHYLVVRPIVGPGIKSINASLSITPITTSCQFWNKSLLDWSKSGCRVGANTTHLETQCLCNHLTFFGNSFFVTPNLVDPSRTAELFATFADNPVVVCFVAALFLAYLLVLVWARRKDIQDTVKVKVTELEDNDPMDEYRYLLSVCTGHRIGASTSSQVTVTLLGTEGHSEPHHLTDSKKRVFERGAVDMFLLTTPFSLGDLQGIRLWHNNSGSHSAWYVGNVMVQDLQTEEKWHFLCNSWLSVDIDDCSLDKIFPAATEMDLKRFSNLFFTKTTKDFNDGHLWISVISRPPSSHFTRVQRVSCCFSLLLCTMLTSIMFYGIPKDPSDQVMDLGTFEFTWQQFMIGVQSSLIMFPVNILIVSIFRFTRPREQNLKTLPTITFLQTKQFLLSEHIISCASLRFPSNNICTFSDSSAYPASAEGVIQKNRNKSQYLYRQLCRIDSELSQLGPSGFPNPHSYKQALQQVQSTKELLEDQLVASNRGLPDEPTNKTYEKRTCCHGGLPWWFIFFGWLLVIATSVVSGYFTMLYGLKFGKPRSISWLVSMVISFFQSVLLIQPLKVLCFAIFFALVIKKVDEEDFQNVQFERNHRNIGEQMFVRYGSVYEPPPLADVEKMRRNRMLEQKAFALIKEILIYMGFLWMLLLVAHGQRDPNAFYLNTHIKQSFCGNAPATMAIQDVFNWAKTSLLSNLFGQYPGFITDGNSKLLGNARLRQLRVKKNSCEIAGPMLKMVPGCSAPYSWEAEDMGSYGPGWNTSVGNNISASISSPWTYQTHSQLRAYPVWGELALYRGGGFSVELGPDLQTATSTLDYLFNNMWFDVYTRAIFVEFTVYNANVNLLCIVTLLLESPAVGAFQLNSEMQSVHLYLPGDGLHICIMTAEIIYMLFILYYMFNQGKLMKQQRWLYFKNKWNLLELSIILLSWSAVAAFIQRTLITNRDIAYYQNHNDKFVSFYQTGTSESLFQYLMAFLVLLATVKLWHLLRLNPKMNMITAALQRAWTSISGLLLIIVIMLLAYSIACNVIYGWNLSSYKTFMDALMTLIGLQIGIFNYDEVLASNPVLGGLLIGSCIVFVTFVVLNLLLSVILMAFNQEQKYHKPSEEEEIVDLMLMKIYSLFGIKRKHAKDTRESDVSGGCGLAQNNSRNILSTSPDSNIFQMSDKYVNL</sequence>
<evidence type="ECO:0000256" key="4">
    <source>
        <dbReference type="ARBA" id="ARBA00022729"/>
    </source>
</evidence>
<evidence type="ECO:0000256" key="8">
    <source>
        <dbReference type="ARBA" id="ARBA00023136"/>
    </source>
</evidence>
<dbReference type="InterPro" id="IPR016186">
    <property type="entry name" value="C-type_lectin-like/link_sf"/>
</dbReference>
<evidence type="ECO:0000256" key="11">
    <source>
        <dbReference type="PIRSR" id="PIRSR603915-2"/>
    </source>
</evidence>
<feature type="signal peptide" evidence="14">
    <location>
        <begin position="1"/>
        <end position="20"/>
    </location>
</feature>
<evidence type="ECO:0000259" key="15">
    <source>
        <dbReference type="PROSITE" id="PS50041"/>
    </source>
</evidence>
<dbReference type="GO" id="GO:0005509">
    <property type="term" value="F:calcium ion binding"/>
    <property type="evidence" value="ECO:0007669"/>
    <property type="project" value="InterPro"/>
</dbReference>
<dbReference type="Pfam" id="PF08016">
    <property type="entry name" value="PKD_channel"/>
    <property type="match status" value="1"/>
</dbReference>
<keyword evidence="8 13" id="KW-0472">Membrane</keyword>
<dbReference type="InterPro" id="IPR001304">
    <property type="entry name" value="C-type_lectin-like"/>
</dbReference>
<dbReference type="Pfam" id="PF01825">
    <property type="entry name" value="GPS"/>
    <property type="match status" value="1"/>
</dbReference>
<feature type="transmembrane region" description="Helical" evidence="13">
    <location>
        <begin position="1315"/>
        <end position="1335"/>
    </location>
</feature>
<evidence type="ECO:0000259" key="16">
    <source>
        <dbReference type="PROSITE" id="PS50095"/>
    </source>
</evidence>
<evidence type="ECO:0000256" key="6">
    <source>
        <dbReference type="ARBA" id="ARBA00022737"/>
    </source>
</evidence>
<feature type="domain" description="SUEL-type lectin" evidence="18">
    <location>
        <begin position="153"/>
        <end position="244"/>
    </location>
</feature>
<dbReference type="PROSITE" id="PS50041">
    <property type="entry name" value="C_TYPE_LECTIN_2"/>
    <property type="match status" value="1"/>
</dbReference>
<keyword evidence="20" id="KW-1185">Reference proteome</keyword>
<feature type="transmembrane region" description="Helical" evidence="13">
    <location>
        <begin position="860"/>
        <end position="882"/>
    </location>
</feature>
<dbReference type="SMART" id="SM00303">
    <property type="entry name" value="GPS"/>
    <property type="match status" value="1"/>
</dbReference>
<dbReference type="GO" id="GO:0016020">
    <property type="term" value="C:membrane"/>
    <property type="evidence" value="ECO:0007669"/>
    <property type="project" value="UniProtKB-SubCell"/>
</dbReference>
<reference evidence="20" key="2">
    <citation type="submission" date="2023-03" db="EMBL/GenBank/DDBJ databases">
        <authorList>
            <consortium name="Wellcome Sanger Institute Data Sharing"/>
        </authorList>
    </citation>
    <scope>NUCLEOTIDE SEQUENCE [LARGE SCALE GENOMIC DNA]</scope>
</reference>
<dbReference type="Gene3D" id="2.60.60.20">
    <property type="entry name" value="PLAT/LH2 domain"/>
    <property type="match status" value="1"/>
</dbReference>
<dbReference type="PRINTS" id="PR01433">
    <property type="entry name" value="POLYCYSTIN2"/>
</dbReference>
<dbReference type="CDD" id="cd00037">
    <property type="entry name" value="CLECT"/>
    <property type="match status" value="1"/>
</dbReference>
<feature type="domain" description="C-type lectin" evidence="15">
    <location>
        <begin position="35"/>
        <end position="146"/>
    </location>
</feature>
<dbReference type="InterPro" id="IPR051223">
    <property type="entry name" value="Polycystin"/>
</dbReference>
<dbReference type="PANTHER" id="PTHR10877:SF134">
    <property type="entry name" value="POLYCYSTIN-1-LIKE PROTEIN 2"/>
    <property type="match status" value="1"/>
</dbReference>
<dbReference type="CDD" id="cd01752">
    <property type="entry name" value="PLAT_polycystin"/>
    <property type="match status" value="1"/>
</dbReference>
<evidence type="ECO:0000256" key="7">
    <source>
        <dbReference type="ARBA" id="ARBA00022989"/>
    </source>
</evidence>
<dbReference type="GO" id="GO:0050982">
    <property type="term" value="P:detection of mechanical stimulus"/>
    <property type="evidence" value="ECO:0007669"/>
    <property type="project" value="TreeGrafter"/>
</dbReference>
<dbReference type="InterPro" id="IPR046791">
    <property type="entry name" value="Polycystin_dom"/>
</dbReference>
<dbReference type="InterPro" id="IPR046338">
    <property type="entry name" value="GAIN_dom_sf"/>
</dbReference>
<dbReference type="Gene3D" id="2.60.220.50">
    <property type="match status" value="1"/>
</dbReference>
<evidence type="ECO:0000256" key="1">
    <source>
        <dbReference type="ARBA" id="ARBA00004141"/>
    </source>
</evidence>
<evidence type="ECO:0000256" key="14">
    <source>
        <dbReference type="SAM" id="SignalP"/>
    </source>
</evidence>
<feature type="disulfide bond" evidence="11">
    <location>
        <begin position="1076"/>
        <end position="1089"/>
    </location>
</feature>
<keyword evidence="10" id="KW-0325">Glycoprotein</keyword>
<dbReference type="InterPro" id="IPR043159">
    <property type="entry name" value="Lectin_gal-bd_sf"/>
</dbReference>
<dbReference type="PANTHER" id="PTHR10877">
    <property type="entry name" value="POLYCYSTIN FAMILY MEMBER"/>
    <property type="match status" value="1"/>
</dbReference>
<dbReference type="GeneTree" id="ENSGT00940000164905"/>
<keyword evidence="7 13" id="KW-1133">Transmembrane helix</keyword>
<feature type="domain" description="PLAT" evidence="16">
    <location>
        <begin position="494"/>
        <end position="611"/>
    </location>
</feature>
<evidence type="ECO:0000313" key="20">
    <source>
        <dbReference type="Proteomes" id="UP000265100"/>
    </source>
</evidence>
<dbReference type="PROSITE" id="PS50221">
    <property type="entry name" value="GAIN_B"/>
    <property type="match status" value="1"/>
</dbReference>
<evidence type="ECO:0000256" key="12">
    <source>
        <dbReference type="PROSITE-ProRule" id="PRU00152"/>
    </source>
</evidence>
<dbReference type="Gene3D" id="3.10.100.10">
    <property type="entry name" value="Mannose-Binding Protein A, subunit A"/>
    <property type="match status" value="1"/>
</dbReference>
<evidence type="ECO:0008006" key="21">
    <source>
        <dbReference type="Google" id="ProtNLM"/>
    </source>
</evidence>
<dbReference type="Ensembl" id="ENSACLT00000063301.1">
    <property type="protein sequence ID" value="ENSACLP00000057995.1"/>
    <property type="gene ID" value="ENSACLG00000007728.2"/>
</dbReference>
<dbReference type="Gene3D" id="2.60.120.740">
    <property type="match status" value="1"/>
</dbReference>
<feature type="domain" description="GAIN-B" evidence="17">
    <location>
        <begin position="274"/>
        <end position="434"/>
    </location>
</feature>
<proteinExistence type="inferred from homology"/>
<dbReference type="PROSITE" id="PS50228">
    <property type="entry name" value="SUEL_LECTIN"/>
    <property type="match status" value="1"/>
</dbReference>
<keyword evidence="5" id="KW-0430">Lectin</keyword>
<comment type="subcellular location">
    <subcellularLocation>
        <location evidence="1">Membrane</location>
        <topology evidence="1">Multi-pass membrane protein</topology>
    </subcellularLocation>
</comment>
<dbReference type="SMART" id="SM00308">
    <property type="entry name" value="LH2"/>
    <property type="match status" value="1"/>
</dbReference>
<dbReference type="InterPro" id="IPR003915">
    <property type="entry name" value="PKD_2"/>
</dbReference>
<evidence type="ECO:0000313" key="19">
    <source>
        <dbReference type="Ensembl" id="ENSACLP00000057995.1"/>
    </source>
</evidence>
<dbReference type="Pfam" id="PF02140">
    <property type="entry name" value="SUEL_Lectin"/>
    <property type="match status" value="1"/>
</dbReference>
<dbReference type="SUPFAM" id="SSF56436">
    <property type="entry name" value="C-type lectin-like"/>
    <property type="match status" value="1"/>
</dbReference>
<feature type="transmembrane region" description="Helical" evidence="13">
    <location>
        <begin position="894"/>
        <end position="927"/>
    </location>
</feature>
<feature type="transmembrane region" description="Helical" evidence="13">
    <location>
        <begin position="1225"/>
        <end position="1246"/>
    </location>
</feature>
<feature type="transmembrane region" description="Helical" evidence="13">
    <location>
        <begin position="698"/>
        <end position="721"/>
    </location>
</feature>
<evidence type="ECO:0000256" key="5">
    <source>
        <dbReference type="ARBA" id="ARBA00022734"/>
    </source>
</evidence>
<dbReference type="InterPro" id="IPR042060">
    <property type="entry name" value="PLAT_polycystin1"/>
</dbReference>
<dbReference type="SUPFAM" id="SSF49723">
    <property type="entry name" value="Lipase/lipooxygenase domain (PLAT/LH2 domain)"/>
    <property type="match status" value="1"/>
</dbReference>
<dbReference type="Pfam" id="PF20519">
    <property type="entry name" value="Polycystin_dom"/>
    <property type="match status" value="1"/>
</dbReference>
<dbReference type="InterPro" id="IPR000203">
    <property type="entry name" value="GPS"/>
</dbReference>
<evidence type="ECO:0000256" key="9">
    <source>
        <dbReference type="ARBA" id="ARBA00023157"/>
    </source>
</evidence>
<dbReference type="Pfam" id="PF00059">
    <property type="entry name" value="Lectin_C"/>
    <property type="match status" value="1"/>
</dbReference>
<feature type="transmembrane region" description="Helical" evidence="13">
    <location>
        <begin position="980"/>
        <end position="1001"/>
    </location>
</feature>
<feature type="transmembrane region" description="Helical" evidence="13">
    <location>
        <begin position="1266"/>
        <end position="1283"/>
    </location>
</feature>
<dbReference type="SMART" id="SM00034">
    <property type="entry name" value="CLECT"/>
    <property type="match status" value="1"/>
</dbReference>
<dbReference type="InterPro" id="IPR013122">
    <property type="entry name" value="PKD1_2_channel"/>
</dbReference>
<dbReference type="Proteomes" id="UP000265100">
    <property type="component" value="Chromosome 16"/>
</dbReference>
<dbReference type="InterPro" id="IPR057244">
    <property type="entry name" value="GAIN_B"/>
</dbReference>
<evidence type="ECO:0000259" key="18">
    <source>
        <dbReference type="PROSITE" id="PS50228"/>
    </source>
</evidence>
<dbReference type="FunFam" id="1.10.287.70:FF:000086">
    <property type="entry name" value="Polycystic kidney disease 2"/>
    <property type="match status" value="1"/>
</dbReference>
<dbReference type="Gene3D" id="1.10.287.70">
    <property type="match status" value="1"/>
</dbReference>
<reference evidence="19 20" key="1">
    <citation type="submission" date="2018-05" db="EMBL/GenBank/DDBJ databases">
        <authorList>
            <person name="Datahose"/>
        </authorList>
    </citation>
    <scope>NUCLEOTIDE SEQUENCE</scope>
</reference>
<feature type="transmembrane region" description="Helical" evidence="13">
    <location>
        <begin position="1417"/>
        <end position="1442"/>
    </location>
</feature>
<dbReference type="GO" id="GO:0005262">
    <property type="term" value="F:calcium channel activity"/>
    <property type="evidence" value="ECO:0007669"/>
    <property type="project" value="TreeGrafter"/>
</dbReference>
<feature type="transmembrane region" description="Helical" evidence="13">
    <location>
        <begin position="449"/>
        <end position="469"/>
    </location>
</feature>
<keyword evidence="4 14" id="KW-0732">Signal</keyword>
<evidence type="ECO:0000259" key="17">
    <source>
        <dbReference type="PROSITE" id="PS50221"/>
    </source>
</evidence>
<dbReference type="InterPro" id="IPR000922">
    <property type="entry name" value="Lectin_gal-bd_dom"/>
</dbReference>
<evidence type="ECO:0000256" key="2">
    <source>
        <dbReference type="ARBA" id="ARBA00007200"/>
    </source>
</evidence>
<evidence type="ECO:0000256" key="3">
    <source>
        <dbReference type="ARBA" id="ARBA00022692"/>
    </source>
</evidence>
<keyword evidence="9" id="KW-1015">Disulfide bond</keyword>
<dbReference type="FunFam" id="2.60.60.20:FF:000008">
    <property type="entry name" value="Polycystic kidney disease 1-like 2, isoform CRA_a"/>
    <property type="match status" value="1"/>
</dbReference>
<dbReference type="InterPro" id="IPR036392">
    <property type="entry name" value="PLAT/LH2_dom_sf"/>
</dbReference>
<keyword evidence="6" id="KW-0677">Repeat</keyword>
<reference evidence="19" key="3">
    <citation type="submission" date="2025-08" db="UniProtKB">
        <authorList>
            <consortium name="Ensembl"/>
        </authorList>
    </citation>
    <scope>IDENTIFICATION</scope>
</reference>
<reference evidence="19" key="4">
    <citation type="submission" date="2025-09" db="UniProtKB">
        <authorList>
            <consortium name="Ensembl"/>
        </authorList>
    </citation>
    <scope>IDENTIFICATION</scope>
</reference>
<dbReference type="GO" id="GO:0030246">
    <property type="term" value="F:carbohydrate binding"/>
    <property type="evidence" value="ECO:0007669"/>
    <property type="project" value="UniProtKB-KW"/>
</dbReference>
<feature type="transmembrane region" description="Helical" evidence="13">
    <location>
        <begin position="657"/>
        <end position="678"/>
    </location>
</feature>
<organism evidence="19 20">
    <name type="scientific">Astatotilapia calliptera</name>
    <name type="common">Eastern happy</name>
    <name type="synonym">Chromis callipterus</name>
    <dbReference type="NCBI Taxonomy" id="8154"/>
    <lineage>
        <taxon>Eukaryota</taxon>
        <taxon>Metazoa</taxon>
        <taxon>Chordata</taxon>
        <taxon>Craniata</taxon>
        <taxon>Vertebrata</taxon>
        <taxon>Euteleostomi</taxon>
        <taxon>Actinopterygii</taxon>
        <taxon>Neopterygii</taxon>
        <taxon>Teleostei</taxon>
        <taxon>Neoteleostei</taxon>
        <taxon>Acanthomorphata</taxon>
        <taxon>Ovalentaria</taxon>
        <taxon>Cichlomorphae</taxon>
        <taxon>Cichliformes</taxon>
        <taxon>Cichlidae</taxon>
        <taxon>African cichlids</taxon>
        <taxon>Pseudocrenilabrinae</taxon>
        <taxon>Haplochromini</taxon>
        <taxon>Astatotilapia</taxon>
    </lineage>
</organism>
<evidence type="ECO:0000256" key="13">
    <source>
        <dbReference type="SAM" id="Phobius"/>
    </source>
</evidence>
<feature type="transmembrane region" description="Helical" evidence="13">
    <location>
        <begin position="1355"/>
        <end position="1379"/>
    </location>
</feature>
<evidence type="ECO:0000256" key="10">
    <source>
        <dbReference type="ARBA" id="ARBA00023180"/>
    </source>
</evidence>
<dbReference type="Pfam" id="PF01477">
    <property type="entry name" value="PLAT"/>
    <property type="match status" value="1"/>
</dbReference>
<dbReference type="CDD" id="cd22831">
    <property type="entry name" value="Gal_Rha_Lectin_PKD1L2"/>
    <property type="match status" value="1"/>
</dbReference>
<accession>A0AAX7TNK4</accession>
<name>A0AAX7TNK4_ASTCA</name>
<dbReference type="InterPro" id="IPR001024">
    <property type="entry name" value="PLAT/LH2_dom"/>
</dbReference>
<comment type="caution">
    <text evidence="12">Lacks conserved residue(s) required for the propagation of feature annotation.</text>
</comment>
<dbReference type="PROSITE" id="PS50095">
    <property type="entry name" value="PLAT"/>
    <property type="match status" value="1"/>
</dbReference>